<dbReference type="RefSeq" id="WP_232595046.1">
    <property type="nucleotide sequence ID" value="NZ_BSPD01000035.1"/>
</dbReference>
<dbReference type="AlphaFoldDB" id="A0AA37WM46"/>
<protein>
    <submittedName>
        <fullName evidence="1">Uncharacterized protein</fullName>
    </submittedName>
</protein>
<evidence type="ECO:0000313" key="2">
    <source>
        <dbReference type="Proteomes" id="UP001156870"/>
    </source>
</evidence>
<dbReference type="Proteomes" id="UP001156870">
    <property type="component" value="Unassembled WGS sequence"/>
</dbReference>
<keyword evidence="2" id="KW-1185">Reference proteome</keyword>
<organism evidence="1 2">
    <name type="scientific">Marinibactrum halimedae</name>
    <dbReference type="NCBI Taxonomy" id="1444977"/>
    <lineage>
        <taxon>Bacteria</taxon>
        <taxon>Pseudomonadati</taxon>
        <taxon>Pseudomonadota</taxon>
        <taxon>Gammaproteobacteria</taxon>
        <taxon>Cellvibrionales</taxon>
        <taxon>Cellvibrionaceae</taxon>
        <taxon>Marinibactrum</taxon>
    </lineage>
</organism>
<gene>
    <name evidence="1" type="ORF">GCM10007877_15790</name>
</gene>
<dbReference type="EMBL" id="BSPD01000035">
    <property type="protein sequence ID" value="GLS25865.1"/>
    <property type="molecule type" value="Genomic_DNA"/>
</dbReference>
<proteinExistence type="predicted"/>
<evidence type="ECO:0000313" key="1">
    <source>
        <dbReference type="EMBL" id="GLS25865.1"/>
    </source>
</evidence>
<accession>A0AA37WM46</accession>
<name>A0AA37WM46_9GAMM</name>
<sequence length="70" mass="8407">MQKEEIYDPNFWYVVNQHYKHIVYRSKDKSKALRYAERKNVHALESNMYYSVLSGVQVQSDNIIVKAHNM</sequence>
<comment type="caution">
    <text evidence="1">The sequence shown here is derived from an EMBL/GenBank/DDBJ whole genome shotgun (WGS) entry which is preliminary data.</text>
</comment>
<reference evidence="1 2" key="1">
    <citation type="journal article" date="2014" name="Int. J. Syst. Evol. Microbiol.">
        <title>Complete genome sequence of Corynebacterium casei LMG S-19264T (=DSM 44701T), isolated from a smear-ripened cheese.</title>
        <authorList>
            <consortium name="US DOE Joint Genome Institute (JGI-PGF)"/>
            <person name="Walter F."/>
            <person name="Albersmeier A."/>
            <person name="Kalinowski J."/>
            <person name="Ruckert C."/>
        </authorList>
    </citation>
    <scope>NUCLEOTIDE SEQUENCE [LARGE SCALE GENOMIC DNA]</scope>
    <source>
        <strain evidence="1 2">NBRC 110095</strain>
    </source>
</reference>